<dbReference type="PANTHER" id="PTHR24305">
    <property type="entry name" value="CYTOCHROME P450"/>
    <property type="match status" value="1"/>
</dbReference>
<name>A0A9P3BPW0_ASPVI</name>
<comment type="similarity">
    <text evidence="2 7">Belongs to the cytochrome P450 family.</text>
</comment>
<dbReference type="OrthoDB" id="3945418at2759"/>
<keyword evidence="5 6" id="KW-0408">Iron</keyword>
<dbReference type="GO" id="GO:0016705">
    <property type="term" value="F:oxidoreductase activity, acting on paired donors, with incorporation or reduction of molecular oxygen"/>
    <property type="evidence" value="ECO:0007669"/>
    <property type="project" value="InterPro"/>
</dbReference>
<evidence type="ECO:0000313" key="9">
    <source>
        <dbReference type="EMBL" id="GIJ97915.1"/>
    </source>
</evidence>
<evidence type="ECO:0000256" key="1">
    <source>
        <dbReference type="ARBA" id="ARBA00001971"/>
    </source>
</evidence>
<keyword evidence="8" id="KW-0732">Signal</keyword>
<dbReference type="InterPro" id="IPR002403">
    <property type="entry name" value="Cyt_P450_E_grp-IV"/>
</dbReference>
<evidence type="ECO:0000256" key="8">
    <source>
        <dbReference type="SAM" id="SignalP"/>
    </source>
</evidence>
<gene>
    <name evidence="9" type="ORF">Aspvir_000021</name>
</gene>
<dbReference type="GO" id="GO:0005506">
    <property type="term" value="F:iron ion binding"/>
    <property type="evidence" value="ECO:0007669"/>
    <property type="project" value="InterPro"/>
</dbReference>
<evidence type="ECO:0000256" key="3">
    <source>
        <dbReference type="ARBA" id="ARBA00022723"/>
    </source>
</evidence>
<evidence type="ECO:0000256" key="2">
    <source>
        <dbReference type="ARBA" id="ARBA00010617"/>
    </source>
</evidence>
<keyword evidence="7" id="KW-0503">Monooxygenase</keyword>
<evidence type="ECO:0000313" key="10">
    <source>
        <dbReference type="Proteomes" id="UP000710440"/>
    </source>
</evidence>
<proteinExistence type="inferred from homology"/>
<dbReference type="PANTHER" id="PTHR24305:SF166">
    <property type="entry name" value="CYTOCHROME P450 12A4, MITOCHONDRIAL-RELATED"/>
    <property type="match status" value="1"/>
</dbReference>
<dbReference type="GO" id="GO:0020037">
    <property type="term" value="F:heme binding"/>
    <property type="evidence" value="ECO:0007669"/>
    <property type="project" value="InterPro"/>
</dbReference>
<comment type="cofactor">
    <cofactor evidence="1 6">
        <name>heme</name>
        <dbReference type="ChEBI" id="CHEBI:30413"/>
    </cofactor>
</comment>
<dbReference type="RefSeq" id="XP_043121102.1">
    <property type="nucleotide sequence ID" value="XM_043265167.1"/>
</dbReference>
<dbReference type="Pfam" id="PF00067">
    <property type="entry name" value="p450"/>
    <property type="match status" value="1"/>
</dbReference>
<reference evidence="9 10" key="1">
    <citation type="submission" date="2021-02" db="EMBL/GenBank/DDBJ databases">
        <title>Pan-genome distribution and transcriptional activeness of fungal secondary metabolism genes in Aspergillus section Fumigati.</title>
        <authorList>
            <person name="Takahashi H."/>
            <person name="Umemura M."/>
            <person name="Ninomiya A."/>
            <person name="Kusuya Y."/>
            <person name="Urayama S."/>
            <person name="Shimizu M."/>
            <person name="Watanabe A."/>
            <person name="Kamei K."/>
            <person name="Yaguchi T."/>
            <person name="Hagiwara D."/>
        </authorList>
    </citation>
    <scope>NUCLEOTIDE SEQUENCE [LARGE SCALE GENOMIC DNA]</scope>
    <source>
        <strain evidence="9 10">IFM 47045</strain>
    </source>
</reference>
<evidence type="ECO:0000256" key="6">
    <source>
        <dbReference type="PIRSR" id="PIRSR602403-1"/>
    </source>
</evidence>
<dbReference type="PROSITE" id="PS00086">
    <property type="entry name" value="CYTOCHROME_P450"/>
    <property type="match status" value="1"/>
</dbReference>
<evidence type="ECO:0008006" key="11">
    <source>
        <dbReference type="Google" id="ProtNLM"/>
    </source>
</evidence>
<dbReference type="EMBL" id="BOPL01000001">
    <property type="protein sequence ID" value="GIJ97915.1"/>
    <property type="molecule type" value="Genomic_DNA"/>
</dbReference>
<evidence type="ECO:0000256" key="4">
    <source>
        <dbReference type="ARBA" id="ARBA00023002"/>
    </source>
</evidence>
<keyword evidence="10" id="KW-1185">Reference proteome</keyword>
<accession>A0A9P3BPW0</accession>
<keyword evidence="4 7" id="KW-0560">Oxidoreductase</keyword>
<dbReference type="SUPFAM" id="SSF48264">
    <property type="entry name" value="Cytochrome P450"/>
    <property type="match status" value="1"/>
</dbReference>
<organism evidence="9 10">
    <name type="scientific">Aspergillus viridinutans</name>
    <dbReference type="NCBI Taxonomy" id="75553"/>
    <lineage>
        <taxon>Eukaryota</taxon>
        <taxon>Fungi</taxon>
        <taxon>Dikarya</taxon>
        <taxon>Ascomycota</taxon>
        <taxon>Pezizomycotina</taxon>
        <taxon>Eurotiomycetes</taxon>
        <taxon>Eurotiomycetidae</taxon>
        <taxon>Eurotiales</taxon>
        <taxon>Aspergillaceae</taxon>
        <taxon>Aspergillus</taxon>
        <taxon>Aspergillus subgen. Fumigati</taxon>
    </lineage>
</organism>
<dbReference type="Gene3D" id="1.10.630.10">
    <property type="entry name" value="Cytochrome P450"/>
    <property type="match status" value="1"/>
</dbReference>
<feature type="binding site" description="axial binding residue" evidence="6">
    <location>
        <position position="103"/>
    </location>
    <ligand>
        <name>heme</name>
        <dbReference type="ChEBI" id="CHEBI:30413"/>
    </ligand>
    <ligandPart>
        <name>Fe</name>
        <dbReference type="ChEBI" id="CHEBI:18248"/>
    </ligandPart>
</feature>
<dbReference type="GO" id="GO:0004497">
    <property type="term" value="F:monooxygenase activity"/>
    <property type="evidence" value="ECO:0007669"/>
    <property type="project" value="UniProtKB-KW"/>
</dbReference>
<protein>
    <recommendedName>
        <fullName evidence="11">Cytochrome P450</fullName>
    </recommendedName>
</protein>
<dbReference type="InterPro" id="IPR001128">
    <property type="entry name" value="Cyt_P450"/>
</dbReference>
<dbReference type="PRINTS" id="PR00465">
    <property type="entry name" value="EP450IV"/>
</dbReference>
<feature type="chain" id="PRO_5040405871" description="Cytochrome P450" evidence="8">
    <location>
        <begin position="17"/>
        <end position="163"/>
    </location>
</feature>
<evidence type="ECO:0000256" key="7">
    <source>
        <dbReference type="RuleBase" id="RU000461"/>
    </source>
</evidence>
<evidence type="ECO:0000256" key="5">
    <source>
        <dbReference type="ARBA" id="ARBA00023004"/>
    </source>
</evidence>
<keyword evidence="6 7" id="KW-0349">Heme</keyword>
<dbReference type="InterPro" id="IPR050121">
    <property type="entry name" value="Cytochrome_P450_monoxygenase"/>
</dbReference>
<keyword evidence="3 6" id="KW-0479">Metal-binding</keyword>
<dbReference type="InterPro" id="IPR036396">
    <property type="entry name" value="Cyt_P450_sf"/>
</dbReference>
<dbReference type="InterPro" id="IPR017972">
    <property type="entry name" value="Cyt_P450_CS"/>
</dbReference>
<feature type="signal peptide" evidence="8">
    <location>
        <begin position="1"/>
        <end position="16"/>
    </location>
</feature>
<dbReference type="GeneID" id="66928003"/>
<dbReference type="AlphaFoldDB" id="A0A9P3BPW0"/>
<sequence>MELSLFLSLLIDVAQTGVIREGLRLSYGVIGRLPRVVPDPGAEFNGYFLPAGSVVGMSSWVMHRNPGIFPDPECFKPEKWMDPVKGRKLSRYLVSFGKDSRQCIGMPLAYCELYITTAMLFRKYGDLELDGTKPEDLVYDDYFSAFNPETSRGMRVRRRSKCT</sequence>
<dbReference type="Proteomes" id="UP000710440">
    <property type="component" value="Unassembled WGS sequence"/>
</dbReference>
<comment type="caution">
    <text evidence="9">The sequence shown here is derived from an EMBL/GenBank/DDBJ whole genome shotgun (WGS) entry which is preliminary data.</text>
</comment>